<dbReference type="EMBL" id="JAUSQZ010000001">
    <property type="protein sequence ID" value="MDP9825912.1"/>
    <property type="molecule type" value="Genomic_DNA"/>
</dbReference>
<sequence>MRAVQQATVGGIAPGELTRLSAQVGAAESLSRHLLVIAAGLEAASLRLPTPVAQAVAAPAASAVSALLGAQPGGFHRVASACRRAATAYSQHAECLRSAIHGLQRSVSVPPDLAEVLRRDAARQAADSARLTASTLSGLAAVAPARPPRWRRWLGTLNDLRGEVVLGGGEAAQATLVTAARFSRYPTRPDLQTTRAILGGLRFAATQPGETFQGVVDWETWRTNPARAAGHLIPSAAGGFGGANLAATLRPGQLARAQRAAVLARAHEAGRRAATEAAARAARSELISRSTTPASSRLRPWLREDGQGLTPQASAAIERYAALTAAREPGLTAVMREVSRAARGDLAGLAHRLKDGESLKRKVASERGSSLPALLDRAGDAVRYTVVLDARSYVSGVQQVSRLLERRGYQNFSVANKWHSPRYRGLNTTWAEPSTGVVFEVQFHTPASWQVTRETHGMYEELRRTGTPQTRKDELTARIGERYRTAPVPEGAEYLQKSLLPPSGVIERVPVDQTVPAAVAGALAPAGAGAGQRGTDPDGSPR</sequence>
<comment type="caution">
    <text evidence="1">The sequence shown here is derived from an EMBL/GenBank/DDBJ whole genome shotgun (WGS) entry which is preliminary data.</text>
</comment>
<dbReference type="Proteomes" id="UP001235712">
    <property type="component" value="Unassembled WGS sequence"/>
</dbReference>
<dbReference type="RefSeq" id="WP_307240188.1">
    <property type="nucleotide sequence ID" value="NZ_JAUSQZ010000001.1"/>
</dbReference>
<gene>
    <name evidence="1" type="ORF">J2S57_001661</name>
</gene>
<keyword evidence="2" id="KW-1185">Reference proteome</keyword>
<proteinExistence type="predicted"/>
<reference evidence="1 2" key="1">
    <citation type="submission" date="2023-07" db="EMBL/GenBank/DDBJ databases">
        <title>Sequencing the genomes of 1000 actinobacteria strains.</title>
        <authorList>
            <person name="Klenk H.-P."/>
        </authorList>
    </citation>
    <scope>NUCLEOTIDE SEQUENCE [LARGE SCALE GENOMIC DNA]</scope>
    <source>
        <strain evidence="1 2">DSM 44388</strain>
    </source>
</reference>
<organism evidence="1 2">
    <name type="scientific">Kineosporia succinea</name>
    <dbReference type="NCBI Taxonomy" id="84632"/>
    <lineage>
        <taxon>Bacteria</taxon>
        <taxon>Bacillati</taxon>
        <taxon>Actinomycetota</taxon>
        <taxon>Actinomycetes</taxon>
        <taxon>Kineosporiales</taxon>
        <taxon>Kineosporiaceae</taxon>
        <taxon>Kineosporia</taxon>
    </lineage>
</organism>
<evidence type="ECO:0008006" key="3">
    <source>
        <dbReference type="Google" id="ProtNLM"/>
    </source>
</evidence>
<accession>A0ABT9NZR0</accession>
<evidence type="ECO:0000313" key="2">
    <source>
        <dbReference type="Proteomes" id="UP001235712"/>
    </source>
</evidence>
<evidence type="ECO:0000313" key="1">
    <source>
        <dbReference type="EMBL" id="MDP9825912.1"/>
    </source>
</evidence>
<name>A0ABT9NZR0_9ACTN</name>
<protein>
    <recommendedName>
        <fullName evidence="3">RelA/SpoT domain-containing protein</fullName>
    </recommendedName>
</protein>